<dbReference type="PANTHER" id="PTHR45453">
    <property type="entry name" value="PHOSPHATE REGULON SENSOR PROTEIN PHOR"/>
    <property type="match status" value="1"/>
</dbReference>
<dbReference type="Gene3D" id="3.30.565.10">
    <property type="entry name" value="Histidine kinase-like ATPase, C-terminal domain"/>
    <property type="match status" value="1"/>
</dbReference>
<evidence type="ECO:0000256" key="2">
    <source>
        <dbReference type="ARBA" id="ARBA00004236"/>
    </source>
</evidence>
<evidence type="ECO:0000313" key="22">
    <source>
        <dbReference type="Proteomes" id="UP000315901"/>
    </source>
</evidence>
<dbReference type="RefSeq" id="WP_140587985.1">
    <property type="nucleotide sequence ID" value="NZ_VFRR01000009.1"/>
</dbReference>
<evidence type="ECO:0000256" key="15">
    <source>
        <dbReference type="ARBA" id="ARBA00023012"/>
    </source>
</evidence>
<dbReference type="Gene3D" id="3.30.450.20">
    <property type="entry name" value="PAS domain"/>
    <property type="match status" value="1"/>
</dbReference>
<dbReference type="GO" id="GO:0016036">
    <property type="term" value="P:cellular response to phosphate starvation"/>
    <property type="evidence" value="ECO:0007669"/>
    <property type="project" value="TreeGrafter"/>
</dbReference>
<dbReference type="NCBIfam" id="TIGR02966">
    <property type="entry name" value="phoR_proteo"/>
    <property type="match status" value="1"/>
</dbReference>
<evidence type="ECO:0000259" key="20">
    <source>
        <dbReference type="PROSITE" id="PS50112"/>
    </source>
</evidence>
<dbReference type="Pfam" id="PF00512">
    <property type="entry name" value="HisKA"/>
    <property type="match status" value="1"/>
</dbReference>
<dbReference type="AlphaFoldDB" id="A0A501WYS0"/>
<comment type="catalytic activity">
    <reaction evidence="1">
        <text>ATP + protein L-histidine = ADP + protein N-phospho-L-histidine.</text>
        <dbReference type="EC" id="2.7.13.3"/>
    </reaction>
</comment>
<dbReference type="InterPro" id="IPR036097">
    <property type="entry name" value="HisK_dim/P_sf"/>
</dbReference>
<keyword evidence="10 18" id="KW-0812">Transmembrane</keyword>
<evidence type="ECO:0000256" key="5">
    <source>
        <dbReference type="ARBA" id="ARBA00022448"/>
    </source>
</evidence>
<keyword evidence="14 18" id="KW-1133">Transmembrane helix</keyword>
<dbReference type="GO" id="GO:0006817">
    <property type="term" value="P:phosphate ion transport"/>
    <property type="evidence" value="ECO:0007669"/>
    <property type="project" value="UniProtKB-KW"/>
</dbReference>
<dbReference type="GO" id="GO:0005886">
    <property type="term" value="C:plasma membrane"/>
    <property type="evidence" value="ECO:0007669"/>
    <property type="project" value="UniProtKB-SubCell"/>
</dbReference>
<keyword evidence="8" id="KW-0592">Phosphate transport</keyword>
<dbReference type="FunFam" id="1.10.287.130:FF:000001">
    <property type="entry name" value="Two-component sensor histidine kinase"/>
    <property type="match status" value="1"/>
</dbReference>
<sequence length="452" mass="51738">MKEIWRRAILNWSIGLIAVLVIGVVLKHPLELVFIYVLGSLYLQFYQLYQFHSWLRRSGKASPPESSGIWGEVFDAVYRLQKKQRKSKRRMRQALNRVENSTAALKEGVIMADSQGALEWWNNSAGHLLGLMRPVDRGQPITNILRNPDFFRYFSQKRFGEPLVIKSPAKEGMYIEIQTTLYDQNDHLIFVRDVTRLHLLEQMRKDFVANASHELKTPLTVIKGYLETLGMFKDNLPASMQRGIDNMTDQSARMEQLIEDLLLLSRLEANEKPENHQWINLAELATTLQKMANPLLDERFELNFDIPNDSFIYGAYNELYSAFSNLVLNAIKYSPEGGNIQVSWRNTEVSGIFTVKDEGIGIDPRYIPRLTERFFRVDKGRSSATGGTGLGLAIVKHVLIHHSAKLQVNSQPNYGSTFSCYFPADRVRKDPLLQAVTNTDLAPTNDSQRERT</sequence>
<dbReference type="CDD" id="cd00082">
    <property type="entry name" value="HisKA"/>
    <property type="match status" value="1"/>
</dbReference>
<dbReference type="InterPro" id="IPR004358">
    <property type="entry name" value="Sig_transdc_His_kin-like_C"/>
</dbReference>
<dbReference type="InterPro" id="IPR005467">
    <property type="entry name" value="His_kinase_dom"/>
</dbReference>
<dbReference type="InterPro" id="IPR003661">
    <property type="entry name" value="HisK_dim/P_dom"/>
</dbReference>
<reference evidence="21 22" key="1">
    <citation type="submission" date="2019-06" db="EMBL/GenBank/DDBJ databases">
        <title>A novel bacterium of genus Marinomonas, isolated from coastal sand.</title>
        <authorList>
            <person name="Huang H."/>
            <person name="Mo K."/>
            <person name="Hu Y."/>
        </authorList>
    </citation>
    <scope>NUCLEOTIDE SEQUENCE [LARGE SCALE GENOMIC DNA]</scope>
    <source>
        <strain evidence="21 22">HB171799</strain>
    </source>
</reference>
<dbReference type="PROSITE" id="PS50112">
    <property type="entry name" value="PAS"/>
    <property type="match status" value="1"/>
</dbReference>
<dbReference type="PRINTS" id="PR00344">
    <property type="entry name" value="BCTRLSENSOR"/>
</dbReference>
<keyword evidence="15" id="KW-0902">Two-component regulatory system</keyword>
<feature type="transmembrane region" description="Helical" evidence="18">
    <location>
        <begin position="9"/>
        <end position="26"/>
    </location>
</feature>
<evidence type="ECO:0000256" key="1">
    <source>
        <dbReference type="ARBA" id="ARBA00000085"/>
    </source>
</evidence>
<dbReference type="EMBL" id="VFRR01000009">
    <property type="protein sequence ID" value="TPE53455.1"/>
    <property type="molecule type" value="Genomic_DNA"/>
</dbReference>
<dbReference type="SMART" id="SM00388">
    <property type="entry name" value="HisKA"/>
    <property type="match status" value="1"/>
</dbReference>
<evidence type="ECO:0000256" key="13">
    <source>
        <dbReference type="ARBA" id="ARBA00022840"/>
    </source>
</evidence>
<dbReference type="InterPro" id="IPR021766">
    <property type="entry name" value="PhoR_N"/>
</dbReference>
<keyword evidence="6" id="KW-1003">Cell membrane</keyword>
<dbReference type="Proteomes" id="UP000315901">
    <property type="component" value="Unassembled WGS sequence"/>
</dbReference>
<evidence type="ECO:0000256" key="6">
    <source>
        <dbReference type="ARBA" id="ARBA00022475"/>
    </source>
</evidence>
<evidence type="ECO:0000256" key="8">
    <source>
        <dbReference type="ARBA" id="ARBA00022592"/>
    </source>
</evidence>
<dbReference type="GO" id="GO:0000155">
    <property type="term" value="F:phosphorelay sensor kinase activity"/>
    <property type="evidence" value="ECO:0007669"/>
    <property type="project" value="InterPro"/>
</dbReference>
<evidence type="ECO:0000256" key="12">
    <source>
        <dbReference type="ARBA" id="ARBA00022777"/>
    </source>
</evidence>
<dbReference type="GO" id="GO:0004721">
    <property type="term" value="F:phosphoprotein phosphatase activity"/>
    <property type="evidence" value="ECO:0007669"/>
    <property type="project" value="InterPro"/>
</dbReference>
<keyword evidence="7" id="KW-0597">Phosphoprotein</keyword>
<evidence type="ECO:0000256" key="18">
    <source>
        <dbReference type="SAM" id="Phobius"/>
    </source>
</evidence>
<dbReference type="Pfam" id="PF02518">
    <property type="entry name" value="HATPase_c"/>
    <property type="match status" value="1"/>
</dbReference>
<evidence type="ECO:0000256" key="14">
    <source>
        <dbReference type="ARBA" id="ARBA00022989"/>
    </source>
</evidence>
<evidence type="ECO:0000256" key="3">
    <source>
        <dbReference type="ARBA" id="ARBA00012438"/>
    </source>
</evidence>
<dbReference type="FunFam" id="3.30.565.10:FF:000006">
    <property type="entry name" value="Sensor histidine kinase WalK"/>
    <property type="match status" value="1"/>
</dbReference>
<accession>A0A501WYS0</accession>
<evidence type="ECO:0000256" key="16">
    <source>
        <dbReference type="ARBA" id="ARBA00023136"/>
    </source>
</evidence>
<keyword evidence="5" id="KW-0813">Transport</keyword>
<organism evidence="21 22">
    <name type="scientific">Maribrevibacterium harenarium</name>
    <dbReference type="NCBI Taxonomy" id="2589817"/>
    <lineage>
        <taxon>Bacteria</taxon>
        <taxon>Pseudomonadati</taxon>
        <taxon>Pseudomonadota</taxon>
        <taxon>Gammaproteobacteria</taxon>
        <taxon>Oceanospirillales</taxon>
        <taxon>Oceanospirillaceae</taxon>
        <taxon>Maribrevibacterium</taxon>
    </lineage>
</organism>
<gene>
    <name evidence="21" type="primary">phoR</name>
    <name evidence="21" type="ORF">FJM67_06520</name>
</gene>
<dbReference type="Pfam" id="PF11808">
    <property type="entry name" value="PhoR"/>
    <property type="match status" value="1"/>
</dbReference>
<name>A0A501WYS0_9GAMM</name>
<evidence type="ECO:0000256" key="7">
    <source>
        <dbReference type="ARBA" id="ARBA00022553"/>
    </source>
</evidence>
<evidence type="ECO:0000256" key="10">
    <source>
        <dbReference type="ARBA" id="ARBA00022692"/>
    </source>
</evidence>
<comment type="function">
    <text evidence="17">Member of the two-component regulatory system PhoR/PhoB involved in the phosphate regulon genes expression. PhoR may function as a membrane-associated protein kinase that phosphorylates PhoB in response to environmental signals.</text>
</comment>
<comment type="caution">
    <text evidence="21">The sequence shown here is derived from an EMBL/GenBank/DDBJ whole genome shotgun (WGS) entry which is preliminary data.</text>
</comment>
<keyword evidence="11" id="KW-0547">Nucleotide-binding</keyword>
<keyword evidence="9" id="KW-0808">Transferase</keyword>
<evidence type="ECO:0000259" key="19">
    <source>
        <dbReference type="PROSITE" id="PS50109"/>
    </source>
</evidence>
<feature type="domain" description="Histidine kinase" evidence="19">
    <location>
        <begin position="210"/>
        <end position="426"/>
    </location>
</feature>
<dbReference type="OrthoDB" id="9813151at2"/>
<evidence type="ECO:0000256" key="4">
    <source>
        <dbReference type="ARBA" id="ARBA00019665"/>
    </source>
</evidence>
<dbReference type="InterPro" id="IPR036890">
    <property type="entry name" value="HATPase_C_sf"/>
</dbReference>
<dbReference type="InterPro" id="IPR050351">
    <property type="entry name" value="BphY/WalK/GraS-like"/>
</dbReference>
<dbReference type="SUPFAM" id="SSF55874">
    <property type="entry name" value="ATPase domain of HSP90 chaperone/DNA topoisomerase II/histidine kinase"/>
    <property type="match status" value="1"/>
</dbReference>
<comment type="subcellular location">
    <subcellularLocation>
        <location evidence="2">Cell membrane</location>
    </subcellularLocation>
</comment>
<dbReference type="GO" id="GO:0005524">
    <property type="term" value="F:ATP binding"/>
    <property type="evidence" value="ECO:0007669"/>
    <property type="project" value="UniProtKB-KW"/>
</dbReference>
<evidence type="ECO:0000313" key="21">
    <source>
        <dbReference type="EMBL" id="TPE53455.1"/>
    </source>
</evidence>
<dbReference type="SMART" id="SM00387">
    <property type="entry name" value="HATPase_c"/>
    <property type="match status" value="1"/>
</dbReference>
<evidence type="ECO:0000256" key="9">
    <source>
        <dbReference type="ARBA" id="ARBA00022679"/>
    </source>
</evidence>
<dbReference type="PROSITE" id="PS50109">
    <property type="entry name" value="HIS_KIN"/>
    <property type="match status" value="1"/>
</dbReference>
<evidence type="ECO:0000256" key="17">
    <source>
        <dbReference type="ARBA" id="ARBA00025207"/>
    </source>
</evidence>
<dbReference type="Gene3D" id="1.10.287.130">
    <property type="match status" value="1"/>
</dbReference>
<dbReference type="InterPro" id="IPR003594">
    <property type="entry name" value="HATPase_dom"/>
</dbReference>
<dbReference type="PANTHER" id="PTHR45453:SF1">
    <property type="entry name" value="PHOSPHATE REGULON SENSOR PROTEIN PHOR"/>
    <property type="match status" value="1"/>
</dbReference>
<keyword evidence="12 21" id="KW-0418">Kinase</keyword>
<proteinExistence type="predicted"/>
<dbReference type="SUPFAM" id="SSF47384">
    <property type="entry name" value="Homodimeric domain of signal transducing histidine kinase"/>
    <property type="match status" value="1"/>
</dbReference>
<keyword evidence="22" id="KW-1185">Reference proteome</keyword>
<dbReference type="InterPro" id="IPR000014">
    <property type="entry name" value="PAS"/>
</dbReference>
<protein>
    <recommendedName>
        <fullName evidence="4">Phosphate regulon sensor protein PhoR</fullName>
        <ecNumber evidence="3">2.7.13.3</ecNumber>
    </recommendedName>
</protein>
<keyword evidence="13" id="KW-0067">ATP-binding</keyword>
<dbReference type="EC" id="2.7.13.3" evidence="3"/>
<keyword evidence="16 18" id="KW-0472">Membrane</keyword>
<dbReference type="InterPro" id="IPR014310">
    <property type="entry name" value="Sig_transdc_His_kinase_PhoR"/>
</dbReference>
<feature type="domain" description="PAS" evidence="20">
    <location>
        <begin position="87"/>
        <end position="131"/>
    </location>
</feature>
<evidence type="ECO:0000256" key="11">
    <source>
        <dbReference type="ARBA" id="ARBA00022741"/>
    </source>
</evidence>